<feature type="non-terminal residue" evidence="1">
    <location>
        <position position="1"/>
    </location>
</feature>
<dbReference type="EMBL" id="JAGKQH010000011">
    <property type="protein sequence ID" value="KAG6589074.1"/>
    <property type="molecule type" value="Genomic_DNA"/>
</dbReference>
<dbReference type="Proteomes" id="UP000685013">
    <property type="component" value="Chromosome 11"/>
</dbReference>
<evidence type="ECO:0000313" key="2">
    <source>
        <dbReference type="Proteomes" id="UP000685013"/>
    </source>
</evidence>
<accession>A0AAV6N0V5</accession>
<evidence type="ECO:0000313" key="1">
    <source>
        <dbReference type="EMBL" id="KAG6589074.1"/>
    </source>
</evidence>
<name>A0AAV6N0V5_9ROSI</name>
<reference evidence="1 2" key="1">
    <citation type="journal article" date="2021" name="Hortic Res">
        <title>The domestication of Cucurbita argyrosperma as revealed by the genome of its wild relative.</title>
        <authorList>
            <person name="Barrera-Redondo J."/>
            <person name="Sanchez-de la Vega G."/>
            <person name="Aguirre-Liguori J.A."/>
            <person name="Castellanos-Morales G."/>
            <person name="Gutierrez-Guerrero Y.T."/>
            <person name="Aguirre-Dugua X."/>
            <person name="Aguirre-Planter E."/>
            <person name="Tenaillon M.I."/>
            <person name="Lira-Saade R."/>
            <person name="Eguiarte L.E."/>
        </authorList>
    </citation>
    <scope>NUCLEOTIDE SEQUENCE [LARGE SCALE GENOMIC DNA]</scope>
    <source>
        <strain evidence="1">JBR-2021</strain>
    </source>
</reference>
<dbReference type="GO" id="GO:0009658">
    <property type="term" value="P:chloroplast organization"/>
    <property type="evidence" value="ECO:0007669"/>
    <property type="project" value="InterPro"/>
</dbReference>
<dbReference type="AlphaFoldDB" id="A0AAV6N0V5"/>
<dbReference type="GO" id="GO:0000373">
    <property type="term" value="P:Group II intron splicing"/>
    <property type="evidence" value="ECO:0007669"/>
    <property type="project" value="InterPro"/>
</dbReference>
<keyword evidence="2" id="KW-1185">Reference proteome</keyword>
<proteinExistence type="predicted"/>
<dbReference type="InterPro" id="IPR044190">
    <property type="entry name" value="THA8-like"/>
</dbReference>
<sequence>MNKSSPERAFNNEFLGNFSVADDSWSSVRVTERRWESMLPAARKGGGISESDSEPRNLSIEAIQAVQSLKRAKEDSQQLDRVYDSEVKALIEVRYDGCSSRAHSFRNYSILHDQYRLLKNYRSNSEIWISAYGKFLQYSLLIFCITLLSIFETSVFEDVRKEHWYKPQDCRRRTGIIGRGYWFKNVKQDAQKIYGESLEFLEEEDPQLQPYLCIELLIGL</sequence>
<gene>
    <name evidence="1" type="ORF">SDJN03_17639</name>
</gene>
<organism evidence="1 2">
    <name type="scientific">Cucurbita argyrosperma subsp. sororia</name>
    <dbReference type="NCBI Taxonomy" id="37648"/>
    <lineage>
        <taxon>Eukaryota</taxon>
        <taxon>Viridiplantae</taxon>
        <taxon>Streptophyta</taxon>
        <taxon>Embryophyta</taxon>
        <taxon>Tracheophyta</taxon>
        <taxon>Spermatophyta</taxon>
        <taxon>Magnoliopsida</taxon>
        <taxon>eudicotyledons</taxon>
        <taxon>Gunneridae</taxon>
        <taxon>Pentapetalae</taxon>
        <taxon>rosids</taxon>
        <taxon>fabids</taxon>
        <taxon>Cucurbitales</taxon>
        <taxon>Cucurbitaceae</taxon>
        <taxon>Cucurbiteae</taxon>
        <taxon>Cucurbita</taxon>
    </lineage>
</organism>
<dbReference type="PANTHER" id="PTHR47594">
    <property type="entry name" value="PPR CONTAINING PLANT-LIKE PROTEIN"/>
    <property type="match status" value="1"/>
</dbReference>
<dbReference type="PANTHER" id="PTHR47594:SF4">
    <property type="entry name" value="OS04G0475500 PROTEIN"/>
    <property type="match status" value="1"/>
</dbReference>
<protein>
    <submittedName>
        <fullName evidence="1">Uncharacterized protein</fullName>
    </submittedName>
</protein>
<comment type="caution">
    <text evidence="1">The sequence shown here is derived from an EMBL/GenBank/DDBJ whole genome shotgun (WGS) entry which is preliminary data.</text>
</comment>
<dbReference type="GO" id="GO:0003723">
    <property type="term" value="F:RNA binding"/>
    <property type="evidence" value="ECO:0007669"/>
    <property type="project" value="InterPro"/>
</dbReference>